<dbReference type="Proteomes" id="UP001447516">
    <property type="component" value="Unassembled WGS sequence"/>
</dbReference>
<name>A0ABV0B0N4_9ACTN</name>
<accession>A0ABV0B0N4</accession>
<reference evidence="1 2" key="1">
    <citation type="submission" date="2024-05" db="EMBL/GenBank/DDBJ databases">
        <title>Microbispora sp.ZYX-F-249.</title>
        <authorList>
            <person name="Xie H."/>
        </authorList>
    </citation>
    <scope>NUCLEOTIDE SEQUENCE [LARGE SCALE GENOMIC DNA]</scope>
    <source>
        <strain evidence="1 2">ZYX-F-249</strain>
    </source>
</reference>
<comment type="caution">
    <text evidence="1">The sequence shown here is derived from an EMBL/GenBank/DDBJ whole genome shotgun (WGS) entry which is preliminary data.</text>
</comment>
<dbReference type="RefSeq" id="WP_346230890.1">
    <property type="nucleotide sequence ID" value="NZ_JBDJAW010000071.1"/>
</dbReference>
<evidence type="ECO:0000313" key="1">
    <source>
        <dbReference type="EMBL" id="MEN3541059.1"/>
    </source>
</evidence>
<evidence type="ECO:0008006" key="3">
    <source>
        <dbReference type="Google" id="ProtNLM"/>
    </source>
</evidence>
<evidence type="ECO:0000313" key="2">
    <source>
        <dbReference type="Proteomes" id="UP001447516"/>
    </source>
</evidence>
<gene>
    <name evidence="1" type="ORF">AAH991_38505</name>
</gene>
<keyword evidence="2" id="KW-1185">Reference proteome</keyword>
<organism evidence="1 2">
    <name type="scientific">Microbispora maris</name>
    <dbReference type="NCBI Taxonomy" id="3144104"/>
    <lineage>
        <taxon>Bacteria</taxon>
        <taxon>Bacillati</taxon>
        <taxon>Actinomycetota</taxon>
        <taxon>Actinomycetes</taxon>
        <taxon>Streptosporangiales</taxon>
        <taxon>Streptosporangiaceae</taxon>
        <taxon>Microbispora</taxon>
    </lineage>
</organism>
<sequence length="474" mass="52101">MSTTAAEISRQTGVPPSTVAKVLAYERSVQPDFLRKLGEASGIPVTRLFMEMGWLPESEVMNVLGASQHLTAALRDLARLRPYLEQVATPPLPAPLAAAHALLGDPVSAERFEVRLDQIVCGGRYRTPAITVAEFSLKDGAHPLPLHAARRLAAESGVRLSAEEEARNDPAFWSVRLELMARTRRVLDDGQEATWQGGPDHRTWEPVARAWPAHLLVQDAVGGRQRAASVAPRSLDRPCSLVVVGGRHGTGLAAPLLAEALGWQFVLIRGDVEVAPDGRVVPIPQDSAAGRIRAWISAAERIEEAAGAGRPWQAVILVRPAAFDGRERHPHLEARAFDLLARTRARVIYARVPDAYLSWWGRRIEGDHLPGRYDGERWARRTRGLYERLEGVLSRRTAGKDLLLHVPDPADGFAPHHPAIPDEVIDWSARVAWAAFNWVGRELGGDGDIRTGRLAQWAALLREDLRQGVPDLDL</sequence>
<proteinExistence type="predicted"/>
<protein>
    <recommendedName>
        <fullName evidence="3">HTH cro/C1-type domain-containing protein</fullName>
    </recommendedName>
</protein>
<dbReference type="EMBL" id="JBDJAW010000071">
    <property type="protein sequence ID" value="MEN3541059.1"/>
    <property type="molecule type" value="Genomic_DNA"/>
</dbReference>